<protein>
    <submittedName>
        <fullName evidence="1">Uncharacterized protein</fullName>
    </submittedName>
</protein>
<keyword evidence="2" id="KW-1185">Reference proteome</keyword>
<evidence type="ECO:0000313" key="2">
    <source>
        <dbReference type="Proteomes" id="UP000480350"/>
    </source>
</evidence>
<dbReference type="EMBL" id="WUPT01000001">
    <property type="protein sequence ID" value="MXQ06779.1"/>
    <property type="molecule type" value="Genomic_DNA"/>
</dbReference>
<dbReference type="Proteomes" id="UP000480350">
    <property type="component" value="Unassembled WGS sequence"/>
</dbReference>
<organism evidence="1 2">
    <name type="scientific">Kangsaoukella pontilimi</name>
    <dbReference type="NCBI Taxonomy" id="2691042"/>
    <lineage>
        <taxon>Bacteria</taxon>
        <taxon>Pseudomonadati</taxon>
        <taxon>Pseudomonadota</taxon>
        <taxon>Alphaproteobacteria</taxon>
        <taxon>Rhodobacterales</taxon>
        <taxon>Paracoccaceae</taxon>
        <taxon>Kangsaoukella</taxon>
    </lineage>
</organism>
<name>A0A7C9NCL8_9RHOB</name>
<accession>A0A7C9NCL8</accession>
<evidence type="ECO:0000313" key="1">
    <source>
        <dbReference type="EMBL" id="MXQ06779.1"/>
    </source>
</evidence>
<dbReference type="AlphaFoldDB" id="A0A7C9NCL8"/>
<comment type="caution">
    <text evidence="1">The sequence shown here is derived from an EMBL/GenBank/DDBJ whole genome shotgun (WGS) entry which is preliminary data.</text>
</comment>
<gene>
    <name evidence="1" type="ORF">GQ651_02860</name>
</gene>
<reference evidence="1 2" key="1">
    <citation type="submission" date="2019-12" db="EMBL/GenBank/DDBJ databases">
        <authorList>
            <person name="Lee S.D."/>
        </authorList>
    </citation>
    <scope>NUCLEOTIDE SEQUENCE [LARGE SCALE GENOMIC DNA]</scope>
    <source>
        <strain evidence="1 2">GH1-50</strain>
    </source>
</reference>
<reference evidence="1 2" key="2">
    <citation type="submission" date="2020-03" db="EMBL/GenBank/DDBJ databases">
        <title>Kangsaoukella pontilimi gen. nov., sp. nov., a new member of the family Rhodobacteraceae isolated from a tidal mudflat.</title>
        <authorList>
            <person name="Kim I.S."/>
        </authorList>
    </citation>
    <scope>NUCLEOTIDE SEQUENCE [LARGE SCALE GENOMIC DNA]</scope>
    <source>
        <strain evidence="1 2">GH1-50</strain>
    </source>
</reference>
<proteinExistence type="predicted"/>
<sequence>MPDRRGRKRSLEDLLPEDKTTWARDIWADRQEVAKLPSGAWMLRESAKELGLPEEAVDEVLRRVHGTGE</sequence>